<accession>A0ABV2AER0</accession>
<evidence type="ECO:0000313" key="1">
    <source>
        <dbReference type="EMBL" id="MES1918175.1"/>
    </source>
</evidence>
<dbReference type="EMBL" id="JBDODL010000024">
    <property type="protein sequence ID" value="MES1918175.1"/>
    <property type="molecule type" value="Genomic_DNA"/>
</dbReference>
<name>A0ABV2AER0_9EUKA</name>
<reference evidence="1 2" key="1">
    <citation type="journal article" date="2024" name="BMC Biol.">
        <title>Comparative genomics of Ascetosporea gives new insight into the evolutionary basis for animal parasitism in Rhizaria.</title>
        <authorList>
            <person name="Hiltunen Thoren M."/>
            <person name="Onut-Brannstrom I."/>
            <person name="Alfjorden A."/>
            <person name="Peckova H."/>
            <person name="Swords F."/>
            <person name="Hooper C."/>
            <person name="Holzer A.S."/>
            <person name="Bass D."/>
            <person name="Burki F."/>
        </authorList>
    </citation>
    <scope>NUCLEOTIDE SEQUENCE [LARGE SCALE GENOMIC DNA]</scope>
    <source>
        <strain evidence="1">20-A016</strain>
    </source>
</reference>
<comment type="caution">
    <text evidence="1">The sequence shown here is derived from an EMBL/GenBank/DDBJ whole genome shotgun (WGS) entry which is preliminary data.</text>
</comment>
<gene>
    <name evidence="1" type="ORF">MHBO_000186</name>
</gene>
<protein>
    <submittedName>
        <fullName evidence="1">Uncharacterized protein</fullName>
    </submittedName>
</protein>
<evidence type="ECO:0000313" key="2">
    <source>
        <dbReference type="Proteomes" id="UP001439008"/>
    </source>
</evidence>
<sequence length="97" mass="11625">MIDNENAECIEFLDFEKILKFSQKIKNKSANFTEFDKINIEEKKKFNLDFFVVEQKLYELLGIVSFTTSDFNLYKHVLPQKIFTVDEEFTPRLQVFN</sequence>
<proteinExistence type="predicted"/>
<dbReference type="Proteomes" id="UP001439008">
    <property type="component" value="Unassembled WGS sequence"/>
</dbReference>
<organism evidence="1 2">
    <name type="scientific">Bonamia ostreae</name>
    <dbReference type="NCBI Taxonomy" id="126728"/>
    <lineage>
        <taxon>Eukaryota</taxon>
        <taxon>Sar</taxon>
        <taxon>Rhizaria</taxon>
        <taxon>Endomyxa</taxon>
        <taxon>Ascetosporea</taxon>
        <taxon>Haplosporida</taxon>
        <taxon>Bonamia</taxon>
    </lineage>
</organism>
<keyword evidence="2" id="KW-1185">Reference proteome</keyword>